<keyword evidence="7" id="KW-1185">Reference proteome</keyword>
<comment type="function">
    <text evidence="1">Involved in the biogenesis of the 60S ribosomal subunit.</text>
</comment>
<reference evidence="7" key="1">
    <citation type="journal article" date="2017" name="Genome Announc.">
        <title>Genome sequences of Cyberlindnera fabianii 65, Pichia kudriavzevii 129, and Saccharomyces cerevisiae 131 isolated from fermented masau fruits in Zimbabwe.</title>
        <authorList>
            <person name="van Rijswijck I.M.H."/>
            <person name="Derks M.F.L."/>
            <person name="Abee T."/>
            <person name="de Ridder D."/>
            <person name="Smid E.J."/>
        </authorList>
    </citation>
    <scope>NUCLEOTIDE SEQUENCE [LARGE SCALE GENOMIC DNA]</scope>
    <source>
        <strain evidence="7">65</strain>
    </source>
</reference>
<dbReference type="VEuPathDB" id="FungiDB:BON22_2714"/>
<evidence type="ECO:0000256" key="4">
    <source>
        <dbReference type="ARBA" id="ARBA00014234"/>
    </source>
</evidence>
<accession>A0A1V2L6J7</accession>
<evidence type="ECO:0000256" key="1">
    <source>
        <dbReference type="ARBA" id="ARBA00002889"/>
    </source>
</evidence>
<dbReference type="InterPro" id="IPR037379">
    <property type="entry name" value="WDR74/Nsa1"/>
</dbReference>
<name>A0A1V2L6J7_CYBFA</name>
<dbReference type="AlphaFoldDB" id="A0A1V2L6J7"/>
<dbReference type="OMA" id="IWEAKNV"/>
<dbReference type="PANTHER" id="PTHR16038:SF4">
    <property type="entry name" value="WD REPEAT-CONTAINING PROTEIN 74"/>
    <property type="match status" value="1"/>
</dbReference>
<dbReference type="PANTHER" id="PTHR16038">
    <property type="entry name" value="NOP SEVEN ASSOCIATED PROTEIN 1"/>
    <property type="match status" value="1"/>
</dbReference>
<evidence type="ECO:0000313" key="7">
    <source>
        <dbReference type="Proteomes" id="UP000189513"/>
    </source>
</evidence>
<evidence type="ECO:0000256" key="3">
    <source>
        <dbReference type="ARBA" id="ARBA00011187"/>
    </source>
</evidence>
<dbReference type="InterPro" id="IPR015943">
    <property type="entry name" value="WD40/YVTN_repeat-like_dom_sf"/>
</dbReference>
<dbReference type="Gene3D" id="2.130.10.10">
    <property type="entry name" value="YVTN repeat-like/Quinoprotein amine dehydrogenase"/>
    <property type="match status" value="2"/>
</dbReference>
<sequence length="399" mass="44284">MKIVAACEDSGSLKEIVCIKGTDTSSQAAPQPDSIETHAEDGLRSRPQRLVVVSTAKGSVAVAARANGYLSFYKTENYDLINTITDCLVTDSKDKDQFVALIESFGVLYAASEQGLVTIVDINTIHNDKITSTHTRLKAPVSAFASHPEQEGIFAYGGKENDARIVRLFNKGELSYKDDIKPTQLFQAKNVKNDKLDLRVPIWITSILFVRLSQHTESSWHFITTTRYGQVRRYDTSHGRKPVMDKKLSEKPLVQVVQTNNEEEIICADTHNTTGLYSVDKGTLLAKYKGSVGAVQGMFAHLSGEKSLLVTGALDRYVRVFDIDTREQIAKVFVGGKVSAVWLLDDDMGKLPEAPLDGKAEKKKKAKKARDALEKEDADLVWNELDQMEKSVKKRKTEA</sequence>
<dbReference type="SUPFAM" id="SSF50978">
    <property type="entry name" value="WD40 repeat-like"/>
    <property type="match status" value="1"/>
</dbReference>
<protein>
    <recommendedName>
        <fullName evidence="4">Ribosome biogenesis protein NSA1</fullName>
    </recommendedName>
</protein>
<comment type="subunit">
    <text evidence="3">Component of the pre-66S ribosomal particle.</text>
</comment>
<gene>
    <name evidence="6" type="ORF">BON22_2714</name>
</gene>
<evidence type="ECO:0000313" key="6">
    <source>
        <dbReference type="EMBL" id="ONH67483.1"/>
    </source>
</evidence>
<dbReference type="CDD" id="cd22858">
    <property type="entry name" value="Nsa1"/>
    <property type="match status" value="1"/>
</dbReference>
<feature type="region of interest" description="Disordered" evidence="5">
    <location>
        <begin position="24"/>
        <end position="43"/>
    </location>
</feature>
<feature type="region of interest" description="Disordered" evidence="5">
    <location>
        <begin position="351"/>
        <end position="375"/>
    </location>
</feature>
<dbReference type="Proteomes" id="UP000189513">
    <property type="component" value="Unassembled WGS sequence"/>
</dbReference>
<organism evidence="6 7">
    <name type="scientific">Cyberlindnera fabianii</name>
    <name type="common">Yeast</name>
    <name type="synonym">Hansenula fabianii</name>
    <dbReference type="NCBI Taxonomy" id="36022"/>
    <lineage>
        <taxon>Eukaryota</taxon>
        <taxon>Fungi</taxon>
        <taxon>Dikarya</taxon>
        <taxon>Ascomycota</taxon>
        <taxon>Saccharomycotina</taxon>
        <taxon>Saccharomycetes</taxon>
        <taxon>Phaffomycetales</taxon>
        <taxon>Phaffomycetaceae</taxon>
        <taxon>Cyberlindnera</taxon>
    </lineage>
</organism>
<dbReference type="STRING" id="36022.A0A1V2L6J7"/>
<proteinExistence type="inferred from homology"/>
<evidence type="ECO:0000256" key="5">
    <source>
        <dbReference type="SAM" id="MobiDB-lite"/>
    </source>
</evidence>
<dbReference type="GO" id="GO:0005730">
    <property type="term" value="C:nucleolus"/>
    <property type="evidence" value="ECO:0007669"/>
    <property type="project" value="InterPro"/>
</dbReference>
<dbReference type="InterPro" id="IPR036322">
    <property type="entry name" value="WD40_repeat_dom_sf"/>
</dbReference>
<evidence type="ECO:0000256" key="2">
    <source>
        <dbReference type="ARBA" id="ARBA00007861"/>
    </source>
</evidence>
<comment type="caution">
    <text evidence="6">The sequence shown here is derived from an EMBL/GenBank/DDBJ whole genome shotgun (WGS) entry which is preliminary data.</text>
</comment>
<dbReference type="EMBL" id="MPUK01000004">
    <property type="protein sequence ID" value="ONH67483.1"/>
    <property type="molecule type" value="Genomic_DNA"/>
</dbReference>
<dbReference type="GO" id="GO:0030687">
    <property type="term" value="C:preribosome, large subunit precursor"/>
    <property type="evidence" value="ECO:0007669"/>
    <property type="project" value="TreeGrafter"/>
</dbReference>
<dbReference type="GO" id="GO:0042273">
    <property type="term" value="P:ribosomal large subunit biogenesis"/>
    <property type="evidence" value="ECO:0007669"/>
    <property type="project" value="InterPro"/>
</dbReference>
<comment type="similarity">
    <text evidence="2">Belongs to the NSA1 family.</text>
</comment>